<gene>
    <name evidence="1" type="ORF">L917_00556</name>
</gene>
<dbReference type="InterPro" id="IPR036397">
    <property type="entry name" value="RNaseH_sf"/>
</dbReference>
<evidence type="ECO:0000313" key="1">
    <source>
        <dbReference type="EMBL" id="ETM03204.1"/>
    </source>
</evidence>
<sequence length="131" mass="14538">MAAGTTDGWNIRLFCQPPNSPDLYELDLGFSRRSRPSSLIPPLYCVDALIAVMSAFDVLTHTTLNDVFLTLQSVMLCILQTKGGNEYILPHIGKQKLQREAKLPEVQVCPKSLFATALEADPFIEIDISDK</sequence>
<proteinExistence type="predicted"/>
<protein>
    <submittedName>
        <fullName evidence="1">Uncharacterized protein</fullName>
    </submittedName>
</protein>
<dbReference type="Gene3D" id="3.30.420.10">
    <property type="entry name" value="Ribonuclease H-like superfamily/Ribonuclease H"/>
    <property type="match status" value="1"/>
</dbReference>
<accession>W2M0D1</accession>
<dbReference type="GO" id="GO:0003676">
    <property type="term" value="F:nucleic acid binding"/>
    <property type="evidence" value="ECO:0007669"/>
    <property type="project" value="InterPro"/>
</dbReference>
<reference evidence="1" key="1">
    <citation type="submission" date="2013-11" db="EMBL/GenBank/DDBJ databases">
        <title>The Genome Sequence of Phytophthora parasitica CHvinca01.</title>
        <authorList>
            <consortium name="The Broad Institute Genomics Platform"/>
            <person name="Russ C."/>
            <person name="Tyler B."/>
            <person name="Panabieres F."/>
            <person name="Shan W."/>
            <person name="Tripathy S."/>
            <person name="Grunwald N."/>
            <person name="Machado M."/>
            <person name="Johnson C.S."/>
            <person name="Arredondo F."/>
            <person name="Hong C."/>
            <person name="Coffey M."/>
            <person name="Young S.K."/>
            <person name="Zeng Q."/>
            <person name="Gargeya S."/>
            <person name="Fitzgerald M."/>
            <person name="Abouelleil A."/>
            <person name="Alvarado L."/>
            <person name="Chapman S.B."/>
            <person name="Gainer-Dewar J."/>
            <person name="Goldberg J."/>
            <person name="Griggs A."/>
            <person name="Gujja S."/>
            <person name="Hansen M."/>
            <person name="Howarth C."/>
            <person name="Imamovic A."/>
            <person name="Ireland A."/>
            <person name="Larimer J."/>
            <person name="McCowan C."/>
            <person name="Murphy C."/>
            <person name="Pearson M."/>
            <person name="Poon T.W."/>
            <person name="Priest M."/>
            <person name="Roberts A."/>
            <person name="Saif S."/>
            <person name="Shea T."/>
            <person name="Sykes S."/>
            <person name="Wortman J."/>
            <person name="Nusbaum C."/>
            <person name="Birren B."/>
        </authorList>
    </citation>
    <scope>NUCLEOTIDE SEQUENCE [LARGE SCALE GENOMIC DNA]</scope>
    <source>
        <strain evidence="1">CHvinca01</strain>
    </source>
</reference>
<organism evidence="1">
    <name type="scientific">Phytophthora nicotianae</name>
    <name type="common">Potato buckeye rot agent</name>
    <name type="synonym">Phytophthora parasitica</name>
    <dbReference type="NCBI Taxonomy" id="4792"/>
    <lineage>
        <taxon>Eukaryota</taxon>
        <taxon>Sar</taxon>
        <taxon>Stramenopiles</taxon>
        <taxon>Oomycota</taxon>
        <taxon>Peronosporomycetes</taxon>
        <taxon>Peronosporales</taxon>
        <taxon>Peronosporaceae</taxon>
        <taxon>Phytophthora</taxon>
    </lineage>
</organism>
<dbReference type="EMBL" id="KI677278">
    <property type="protein sequence ID" value="ETM03204.1"/>
    <property type="molecule type" value="Genomic_DNA"/>
</dbReference>
<dbReference type="AlphaFoldDB" id="W2M0D1"/>
<dbReference type="VEuPathDB" id="FungiDB:PPTG_10903"/>
<dbReference type="PANTHER" id="PTHR47169:SF2">
    <property type="entry name" value="OS01G0541250 PROTEIN"/>
    <property type="match status" value="1"/>
</dbReference>
<dbReference type="PANTHER" id="PTHR47169">
    <property type="entry name" value="OS01G0541250 PROTEIN"/>
    <property type="match status" value="1"/>
</dbReference>
<name>W2M0D1_PHYNI</name>
<dbReference type="OrthoDB" id="113327at2759"/>
<dbReference type="Proteomes" id="UP000054423">
    <property type="component" value="Unassembled WGS sequence"/>
</dbReference>